<keyword evidence="2" id="KW-1185">Reference proteome</keyword>
<dbReference type="RefSeq" id="WP_280875225.1">
    <property type="nucleotide sequence ID" value="NZ_JARXVH010000002.1"/>
</dbReference>
<dbReference type="Proteomes" id="UP001160499">
    <property type="component" value="Unassembled WGS sequence"/>
</dbReference>
<accession>A0ABT6LCW9</accession>
<reference evidence="1 2" key="1">
    <citation type="submission" date="2023-04" db="EMBL/GenBank/DDBJ databases">
        <title>Forest soil microbial communities from Buena Vista Peninsula, Colon Province, Panama.</title>
        <authorList>
            <person name="Bouskill N."/>
        </authorList>
    </citation>
    <scope>NUCLEOTIDE SEQUENCE [LARGE SCALE GENOMIC DNA]</scope>
    <source>
        <strain evidence="1 2">GGS1</strain>
    </source>
</reference>
<dbReference type="EMBL" id="JARXVH010000002">
    <property type="protein sequence ID" value="MDH6214160.1"/>
    <property type="molecule type" value="Genomic_DNA"/>
</dbReference>
<proteinExistence type="predicted"/>
<evidence type="ECO:0000313" key="1">
    <source>
        <dbReference type="EMBL" id="MDH6214160.1"/>
    </source>
</evidence>
<protein>
    <submittedName>
        <fullName evidence="1">Uncharacterized protein</fullName>
    </submittedName>
</protein>
<evidence type="ECO:0000313" key="2">
    <source>
        <dbReference type="Proteomes" id="UP001160499"/>
    </source>
</evidence>
<name>A0ABT6LCW9_9ACTN</name>
<organism evidence="1 2">
    <name type="scientific">Streptomyces pseudovenezuelae</name>
    <dbReference type="NCBI Taxonomy" id="67350"/>
    <lineage>
        <taxon>Bacteria</taxon>
        <taxon>Bacillati</taxon>
        <taxon>Actinomycetota</taxon>
        <taxon>Actinomycetes</taxon>
        <taxon>Kitasatosporales</taxon>
        <taxon>Streptomycetaceae</taxon>
        <taxon>Streptomyces</taxon>
        <taxon>Streptomyces aurantiacus group</taxon>
    </lineage>
</organism>
<sequence length="94" mass="10280">MTSPPARQWWVIYREPNPAQMDIVAVEALPEDDTAHDKRCAELEASGQLAYVVAAPDQDAAAEIAGRIWAEELITNPARHAAAEAYLAANQRPN</sequence>
<gene>
    <name evidence="1" type="ORF">M2283_001443</name>
</gene>
<comment type="caution">
    <text evidence="1">The sequence shown here is derived from an EMBL/GenBank/DDBJ whole genome shotgun (WGS) entry which is preliminary data.</text>
</comment>